<organism evidence="2 3">
    <name type="scientific">Candidatus Taenaricola geysiri</name>
    <dbReference type="NCBI Taxonomy" id="1974752"/>
    <lineage>
        <taxon>Bacteria</taxon>
        <taxon>Pseudomonadati</taxon>
        <taxon>Candidatus Omnitrophota</taxon>
        <taxon>Candidatus Taenaricola</taxon>
    </lineage>
</organism>
<feature type="chain" id="PRO_5014440457" evidence="1">
    <location>
        <begin position="24"/>
        <end position="399"/>
    </location>
</feature>
<evidence type="ECO:0000256" key="1">
    <source>
        <dbReference type="SAM" id="SignalP"/>
    </source>
</evidence>
<proteinExistence type="predicted"/>
<comment type="caution">
    <text evidence="2">The sequence shown here is derived from an EMBL/GenBank/DDBJ whole genome shotgun (WGS) entry which is preliminary data.</text>
</comment>
<protein>
    <submittedName>
        <fullName evidence="2">Uncharacterized protein</fullName>
    </submittedName>
</protein>
<evidence type="ECO:0000313" key="2">
    <source>
        <dbReference type="EMBL" id="PIW66884.1"/>
    </source>
</evidence>
<dbReference type="EMBL" id="PFGP01000021">
    <property type="protein sequence ID" value="PIW66884.1"/>
    <property type="molecule type" value="Genomic_DNA"/>
</dbReference>
<gene>
    <name evidence="2" type="ORF">COW11_00930</name>
</gene>
<sequence length="399" mass="45843">MMKRLPLFFICLFILFVSGCAPTYTNENLEQSILDICKKEYKLDVKVKRVGRTVGIYLPINGLFESKVKSSGRNMTLEDALSSVKFSKKAADEIDDVSMALSRVALSSGAGVDFYVLIAADTKASGLQIVITRYVNDMKRLILGDISRGDYVQRLLMDMDFGPTAAAEETVKEFFYDAARLKPQTVIARYFSKTAVANAQSSDFLRYISAQDGKNNRAFFVEDIKGLQVSKSRVLVKVSVRETSSGETKKYLFALDTLYIPYMIENVFLEYPDEFKAYEDDAVWQKDGFFLEDIILPDFLARQMATRIKEFYKATGFVKAEYRPKEKKFKVIFDAIKKSPKDKPADFDGAWKIISAMMRRYDFKDFESVELFSITDAKRQTMTRRELIDKFWPTWLIKR</sequence>
<feature type="signal peptide" evidence="1">
    <location>
        <begin position="1"/>
        <end position="23"/>
    </location>
</feature>
<dbReference type="AlphaFoldDB" id="A0A2J0LJ52"/>
<dbReference type="PROSITE" id="PS51257">
    <property type="entry name" value="PROKAR_LIPOPROTEIN"/>
    <property type="match status" value="1"/>
</dbReference>
<evidence type="ECO:0000313" key="3">
    <source>
        <dbReference type="Proteomes" id="UP000231267"/>
    </source>
</evidence>
<accession>A0A2J0LJ52</accession>
<dbReference type="Proteomes" id="UP000231267">
    <property type="component" value="Unassembled WGS sequence"/>
</dbReference>
<name>A0A2J0LJ52_9BACT</name>
<keyword evidence="1" id="KW-0732">Signal</keyword>
<reference evidence="2 3" key="1">
    <citation type="submission" date="2017-09" db="EMBL/GenBank/DDBJ databases">
        <title>Depth-based differentiation of microbial function through sediment-hosted aquifers and enrichment of novel symbionts in the deep terrestrial subsurface.</title>
        <authorList>
            <person name="Probst A.J."/>
            <person name="Ladd B."/>
            <person name="Jarett J.K."/>
            <person name="Geller-Mcgrath D.E."/>
            <person name="Sieber C.M."/>
            <person name="Emerson J.B."/>
            <person name="Anantharaman K."/>
            <person name="Thomas B.C."/>
            <person name="Malmstrom R."/>
            <person name="Stieglmeier M."/>
            <person name="Klingl A."/>
            <person name="Woyke T."/>
            <person name="Ryan C.M."/>
            <person name="Banfield J.F."/>
        </authorList>
    </citation>
    <scope>NUCLEOTIDE SEQUENCE [LARGE SCALE GENOMIC DNA]</scope>
    <source>
        <strain evidence="2">CG12_big_fil_rev_8_21_14_0_65_43_15</strain>
    </source>
</reference>